<evidence type="ECO:0000256" key="1">
    <source>
        <dbReference type="ARBA" id="ARBA00001947"/>
    </source>
</evidence>
<keyword evidence="7" id="KW-0325">Glycoprotein</keyword>
<dbReference type="InterPro" id="IPR001148">
    <property type="entry name" value="CA_dom"/>
</dbReference>
<comment type="similarity">
    <text evidence="2 9">Belongs to the alpha-carbonic anhydrase family.</text>
</comment>
<keyword evidence="6 9" id="KW-0862">Zinc</keyword>
<evidence type="ECO:0000256" key="8">
    <source>
        <dbReference type="ARBA" id="ARBA00023239"/>
    </source>
</evidence>
<evidence type="ECO:0000256" key="3">
    <source>
        <dbReference type="ARBA" id="ARBA00012925"/>
    </source>
</evidence>
<evidence type="ECO:0000259" key="10">
    <source>
        <dbReference type="PROSITE" id="PS51144"/>
    </source>
</evidence>
<dbReference type="InterPro" id="IPR023561">
    <property type="entry name" value="Carbonic_anhydrase_a-class"/>
</dbReference>
<dbReference type="Pfam" id="PF00194">
    <property type="entry name" value="Carb_anhydrase"/>
    <property type="match status" value="1"/>
</dbReference>
<evidence type="ECO:0000256" key="2">
    <source>
        <dbReference type="ARBA" id="ARBA00010718"/>
    </source>
</evidence>
<proteinExistence type="inferred from homology"/>
<evidence type="ECO:0000313" key="11">
    <source>
        <dbReference type="Ensembl" id="ENSPFOP00000024534.1"/>
    </source>
</evidence>
<comment type="cofactor">
    <cofactor evidence="1 9">
        <name>Zn(2+)</name>
        <dbReference type="ChEBI" id="CHEBI:29105"/>
    </cofactor>
</comment>
<keyword evidence="4 9" id="KW-0479">Metal-binding</keyword>
<reference evidence="11" key="3">
    <citation type="submission" date="2025-09" db="UniProtKB">
        <authorList>
            <consortium name="Ensembl"/>
        </authorList>
    </citation>
    <scope>IDENTIFICATION</scope>
</reference>
<accession>A0A096LZE3</accession>
<organism evidence="11 12">
    <name type="scientific">Poecilia formosa</name>
    <name type="common">Amazon molly</name>
    <name type="synonym">Limia formosa</name>
    <dbReference type="NCBI Taxonomy" id="48698"/>
    <lineage>
        <taxon>Eukaryota</taxon>
        <taxon>Metazoa</taxon>
        <taxon>Chordata</taxon>
        <taxon>Craniata</taxon>
        <taxon>Vertebrata</taxon>
        <taxon>Euteleostomi</taxon>
        <taxon>Actinopterygii</taxon>
        <taxon>Neopterygii</taxon>
        <taxon>Teleostei</taxon>
        <taxon>Neoteleostei</taxon>
        <taxon>Acanthomorphata</taxon>
        <taxon>Ovalentaria</taxon>
        <taxon>Atherinomorphae</taxon>
        <taxon>Cyprinodontiformes</taxon>
        <taxon>Poeciliidae</taxon>
        <taxon>Poeciliinae</taxon>
        <taxon>Poecilia</taxon>
    </lineage>
</organism>
<protein>
    <recommendedName>
        <fullName evidence="3 9">Carbonic anhydrase</fullName>
        <ecNumber evidence="3 9">4.2.1.1</ecNumber>
    </recommendedName>
</protein>
<dbReference type="GeneTree" id="ENSGT00940000164039"/>
<dbReference type="InterPro" id="IPR018338">
    <property type="entry name" value="Carbonic_anhydrase_a-class_CS"/>
</dbReference>
<comment type="function">
    <text evidence="9">Reversible hydration of carbon dioxide.</text>
</comment>
<dbReference type="InterPro" id="IPR036398">
    <property type="entry name" value="CA_dom_sf"/>
</dbReference>
<dbReference type="PANTHER" id="PTHR18952:SF200">
    <property type="entry name" value="CARBONIC ANHYDRASE"/>
    <property type="match status" value="1"/>
</dbReference>
<feature type="chain" id="PRO_5025094234" description="Carbonic anhydrase" evidence="9">
    <location>
        <begin position="34"/>
        <end position="331"/>
    </location>
</feature>
<dbReference type="FunFam" id="3.10.200.10:FF:000003">
    <property type="entry name" value="Carbonic anhydrase 12"/>
    <property type="match status" value="1"/>
</dbReference>
<evidence type="ECO:0000256" key="5">
    <source>
        <dbReference type="ARBA" id="ARBA00022729"/>
    </source>
</evidence>
<dbReference type="GO" id="GO:0004089">
    <property type="term" value="F:carbonate dehydratase activity"/>
    <property type="evidence" value="ECO:0007669"/>
    <property type="project" value="UniProtKB-UniRule"/>
</dbReference>
<dbReference type="PROSITE" id="PS00162">
    <property type="entry name" value="ALPHA_CA_1"/>
    <property type="match status" value="1"/>
</dbReference>
<dbReference type="Ensembl" id="ENSPFOT00000031237.1">
    <property type="protein sequence ID" value="ENSPFOP00000024534.1"/>
    <property type="gene ID" value="ENSPFOG00000004124.2"/>
</dbReference>
<keyword evidence="8 9" id="KW-0456">Lyase</keyword>
<dbReference type="PROSITE" id="PS51144">
    <property type="entry name" value="ALPHA_CA_2"/>
    <property type="match status" value="1"/>
</dbReference>
<dbReference type="EMBL" id="AYCK01019943">
    <property type="status" value="NOT_ANNOTATED_CDS"/>
    <property type="molecule type" value="Genomic_DNA"/>
</dbReference>
<dbReference type="OMA" id="AIAWCYH"/>
<keyword evidence="12" id="KW-1185">Reference proteome</keyword>
<dbReference type="Gene3D" id="3.10.200.10">
    <property type="entry name" value="Alpha carbonic anhydrase"/>
    <property type="match status" value="1"/>
</dbReference>
<evidence type="ECO:0000256" key="7">
    <source>
        <dbReference type="ARBA" id="ARBA00023180"/>
    </source>
</evidence>
<dbReference type="CDD" id="cd03117">
    <property type="entry name" value="alpha_CA_IV_XV_like"/>
    <property type="match status" value="1"/>
</dbReference>
<evidence type="ECO:0000256" key="6">
    <source>
        <dbReference type="ARBA" id="ARBA00022833"/>
    </source>
</evidence>
<dbReference type="EC" id="4.2.1.1" evidence="3 9"/>
<dbReference type="GO" id="GO:0008270">
    <property type="term" value="F:zinc ion binding"/>
    <property type="evidence" value="ECO:0007669"/>
    <property type="project" value="UniProtKB-UniRule"/>
</dbReference>
<feature type="domain" description="Alpha-carbonic anhydrase" evidence="10">
    <location>
        <begin position="38"/>
        <end position="305"/>
    </location>
</feature>
<keyword evidence="5 9" id="KW-0732">Signal</keyword>
<dbReference type="Proteomes" id="UP000028760">
    <property type="component" value="Unassembled WGS sequence"/>
</dbReference>
<name>A0A096LZE3_POEFO</name>
<evidence type="ECO:0000256" key="9">
    <source>
        <dbReference type="RuleBase" id="RU367011"/>
    </source>
</evidence>
<dbReference type="InterPro" id="IPR041874">
    <property type="entry name" value="CA4/CA15"/>
</dbReference>
<sequence>DSADKISRAIKAQMNFLTVIAVAVCILAPSAYCESSAVEWCYHNPLCSDSTWPTIAALYCNGTRQSPINIVSASATEDGNLTEFTFEGYNSKSALDIIENTGDTVKVTLNTGVKISGGGLSESYDSLQFHLHWGNGTADPGSEHTVDGKRFPMELHIVNSKSTYGRNTTLAVKDSEGLAALGFLIEELTGVDDQPASWKTLTSYLSNISIAGKNITIQGDISLDDLLSGVNRTNYYRYLGSLTTPLCNEAVVWTVFKEPIKVSKNLIDLFSSSVYIKNSTSLMVHVYRNTQPSQPVSTQPRASSSTKSGYSLALMTFALIMEILSVMVSCL</sequence>
<dbReference type="PANTHER" id="PTHR18952">
    <property type="entry name" value="CARBONIC ANHYDRASE"/>
    <property type="match status" value="1"/>
</dbReference>
<reference evidence="12" key="1">
    <citation type="submission" date="2013-10" db="EMBL/GenBank/DDBJ databases">
        <authorList>
            <person name="Schartl M."/>
            <person name="Warren W."/>
        </authorList>
    </citation>
    <scope>NUCLEOTIDE SEQUENCE [LARGE SCALE GENOMIC DNA]</scope>
    <source>
        <strain evidence="12">female</strain>
    </source>
</reference>
<evidence type="ECO:0000313" key="12">
    <source>
        <dbReference type="Proteomes" id="UP000028760"/>
    </source>
</evidence>
<dbReference type="AlphaFoldDB" id="A0A096LZE3"/>
<reference evidence="11" key="2">
    <citation type="submission" date="2025-08" db="UniProtKB">
        <authorList>
            <consortium name="Ensembl"/>
        </authorList>
    </citation>
    <scope>IDENTIFICATION</scope>
</reference>
<feature type="signal peptide" evidence="9">
    <location>
        <begin position="1"/>
        <end position="33"/>
    </location>
</feature>
<dbReference type="GO" id="GO:0005886">
    <property type="term" value="C:plasma membrane"/>
    <property type="evidence" value="ECO:0007669"/>
    <property type="project" value="TreeGrafter"/>
</dbReference>
<comment type="catalytic activity">
    <reaction evidence="9">
        <text>hydrogencarbonate + H(+) = CO2 + H2O</text>
        <dbReference type="Rhea" id="RHEA:10748"/>
        <dbReference type="ChEBI" id="CHEBI:15377"/>
        <dbReference type="ChEBI" id="CHEBI:15378"/>
        <dbReference type="ChEBI" id="CHEBI:16526"/>
        <dbReference type="ChEBI" id="CHEBI:17544"/>
        <dbReference type="EC" id="4.2.1.1"/>
    </reaction>
</comment>
<dbReference type="SMART" id="SM01057">
    <property type="entry name" value="Carb_anhydrase"/>
    <property type="match status" value="1"/>
</dbReference>
<evidence type="ECO:0000256" key="4">
    <source>
        <dbReference type="ARBA" id="ARBA00022723"/>
    </source>
</evidence>
<dbReference type="SUPFAM" id="SSF51069">
    <property type="entry name" value="Carbonic anhydrase"/>
    <property type="match status" value="1"/>
</dbReference>